<accession>A0A1M5VVJ9</accession>
<dbReference type="GO" id="GO:0000976">
    <property type="term" value="F:transcription cis-regulatory region binding"/>
    <property type="evidence" value="ECO:0007669"/>
    <property type="project" value="TreeGrafter"/>
</dbReference>
<dbReference type="AlphaFoldDB" id="A0A1M5VVJ9"/>
<keyword evidence="3 7" id="KW-0862">Zinc</keyword>
<dbReference type="SUPFAM" id="SSF46785">
    <property type="entry name" value="Winged helix' DNA-binding domain"/>
    <property type="match status" value="1"/>
</dbReference>
<comment type="similarity">
    <text evidence="1">Belongs to the Fur family.</text>
</comment>
<dbReference type="OrthoDB" id="8659436at2"/>
<feature type="binding site" evidence="7">
    <location>
        <position position="103"/>
    </location>
    <ligand>
        <name>Zn(2+)</name>
        <dbReference type="ChEBI" id="CHEBI:29105"/>
    </ligand>
</feature>
<protein>
    <submittedName>
        <fullName evidence="8">Ferric uptake regulator family protein</fullName>
    </submittedName>
</protein>
<dbReference type="PANTHER" id="PTHR33202">
    <property type="entry name" value="ZINC UPTAKE REGULATION PROTEIN"/>
    <property type="match status" value="1"/>
</dbReference>
<evidence type="ECO:0000256" key="4">
    <source>
        <dbReference type="ARBA" id="ARBA00023015"/>
    </source>
</evidence>
<dbReference type="Pfam" id="PF01475">
    <property type="entry name" value="FUR"/>
    <property type="match status" value="1"/>
</dbReference>
<evidence type="ECO:0000256" key="5">
    <source>
        <dbReference type="ARBA" id="ARBA00023125"/>
    </source>
</evidence>
<keyword evidence="4" id="KW-0805">Transcription regulation</keyword>
<dbReference type="GO" id="GO:0008270">
    <property type="term" value="F:zinc ion binding"/>
    <property type="evidence" value="ECO:0007669"/>
    <property type="project" value="TreeGrafter"/>
</dbReference>
<dbReference type="GO" id="GO:0045892">
    <property type="term" value="P:negative regulation of DNA-templated transcription"/>
    <property type="evidence" value="ECO:0007669"/>
    <property type="project" value="TreeGrafter"/>
</dbReference>
<keyword evidence="2" id="KW-0678">Repressor</keyword>
<dbReference type="Gene3D" id="3.30.1490.190">
    <property type="match status" value="1"/>
</dbReference>
<reference evidence="9" key="1">
    <citation type="submission" date="2016-11" db="EMBL/GenBank/DDBJ databases">
        <authorList>
            <person name="Varghese N."/>
            <person name="Submissions S."/>
        </authorList>
    </citation>
    <scope>NUCLEOTIDE SEQUENCE [LARGE SCALE GENOMIC DNA]</scope>
    <source>
        <strain evidence="9">DSM 13643</strain>
    </source>
</reference>
<evidence type="ECO:0000256" key="7">
    <source>
        <dbReference type="PIRSR" id="PIRSR602481-1"/>
    </source>
</evidence>
<dbReference type="GO" id="GO:0003700">
    <property type="term" value="F:DNA-binding transcription factor activity"/>
    <property type="evidence" value="ECO:0007669"/>
    <property type="project" value="InterPro"/>
</dbReference>
<evidence type="ECO:0000313" key="8">
    <source>
        <dbReference type="EMBL" id="SHH79227.1"/>
    </source>
</evidence>
<dbReference type="PANTHER" id="PTHR33202:SF7">
    <property type="entry name" value="FERRIC UPTAKE REGULATION PROTEIN"/>
    <property type="match status" value="1"/>
</dbReference>
<evidence type="ECO:0000313" key="9">
    <source>
        <dbReference type="Proteomes" id="UP000183967"/>
    </source>
</evidence>
<proteinExistence type="inferred from homology"/>
<gene>
    <name evidence="8" type="ORF">SAMN02745135_02151</name>
</gene>
<keyword evidence="7" id="KW-0479">Metal-binding</keyword>
<dbReference type="CDD" id="cd07153">
    <property type="entry name" value="Fur_like"/>
    <property type="match status" value="1"/>
</dbReference>
<keyword evidence="6" id="KW-0804">Transcription</keyword>
<sequence>MQGKRLIYIENILKENGYRITDQRRKIIKLFLDNPNKHFHPTDIHSFLVEQGESVGIATVYRNIKILLDNGIIEEVTFNNSKLYELKLFSRKSIHVHFICLKCKRVLDYVDVDTSLKLIKIINEIEKRYDFKIEDSEITFTGFCKKCMVN</sequence>
<dbReference type="InterPro" id="IPR036388">
    <property type="entry name" value="WH-like_DNA-bd_sf"/>
</dbReference>
<dbReference type="RefSeq" id="WP_073197578.1">
    <property type="nucleotide sequence ID" value="NZ_FQXO01000076.1"/>
</dbReference>
<evidence type="ECO:0000256" key="3">
    <source>
        <dbReference type="ARBA" id="ARBA00022833"/>
    </source>
</evidence>
<evidence type="ECO:0000256" key="6">
    <source>
        <dbReference type="ARBA" id="ARBA00023163"/>
    </source>
</evidence>
<feature type="binding site" evidence="7">
    <location>
        <position position="144"/>
    </location>
    <ligand>
        <name>Zn(2+)</name>
        <dbReference type="ChEBI" id="CHEBI:29105"/>
    </ligand>
</feature>
<comment type="cofactor">
    <cofactor evidence="7">
        <name>Zn(2+)</name>
        <dbReference type="ChEBI" id="CHEBI:29105"/>
    </cofactor>
    <text evidence="7">Binds 1 zinc ion per subunit.</text>
</comment>
<keyword evidence="5" id="KW-0238">DNA-binding</keyword>
<keyword evidence="9" id="KW-1185">Reference proteome</keyword>
<name>A0A1M5VVJ9_9FIRM</name>
<dbReference type="InterPro" id="IPR043135">
    <property type="entry name" value="Fur_C"/>
</dbReference>
<evidence type="ECO:0000256" key="2">
    <source>
        <dbReference type="ARBA" id="ARBA00022491"/>
    </source>
</evidence>
<evidence type="ECO:0000256" key="1">
    <source>
        <dbReference type="ARBA" id="ARBA00007957"/>
    </source>
</evidence>
<organism evidence="8 9">
    <name type="scientific">Caloranaerobacter azorensis DSM 13643</name>
    <dbReference type="NCBI Taxonomy" id="1121264"/>
    <lineage>
        <taxon>Bacteria</taxon>
        <taxon>Bacillati</taxon>
        <taxon>Bacillota</taxon>
        <taxon>Tissierellia</taxon>
        <taxon>Tissierellales</taxon>
        <taxon>Thermohalobacteraceae</taxon>
        <taxon>Caloranaerobacter</taxon>
    </lineage>
</organism>
<dbReference type="EMBL" id="FQXO01000076">
    <property type="protein sequence ID" value="SHH79227.1"/>
    <property type="molecule type" value="Genomic_DNA"/>
</dbReference>
<feature type="binding site" evidence="7">
    <location>
        <position position="147"/>
    </location>
    <ligand>
        <name>Zn(2+)</name>
        <dbReference type="ChEBI" id="CHEBI:29105"/>
    </ligand>
</feature>
<feature type="binding site" evidence="7">
    <location>
        <position position="100"/>
    </location>
    <ligand>
        <name>Zn(2+)</name>
        <dbReference type="ChEBI" id="CHEBI:29105"/>
    </ligand>
</feature>
<dbReference type="InterPro" id="IPR036390">
    <property type="entry name" value="WH_DNA-bd_sf"/>
</dbReference>
<dbReference type="Proteomes" id="UP000183967">
    <property type="component" value="Unassembled WGS sequence"/>
</dbReference>
<dbReference type="GO" id="GO:1900376">
    <property type="term" value="P:regulation of secondary metabolite biosynthetic process"/>
    <property type="evidence" value="ECO:0007669"/>
    <property type="project" value="TreeGrafter"/>
</dbReference>
<dbReference type="InterPro" id="IPR002481">
    <property type="entry name" value="FUR"/>
</dbReference>
<dbReference type="Gene3D" id="1.10.10.10">
    <property type="entry name" value="Winged helix-like DNA-binding domain superfamily/Winged helix DNA-binding domain"/>
    <property type="match status" value="1"/>
</dbReference>